<sequence>MHGNLAADGVQDSLVAFRLQGNENAELADAVAGSVVDVGRDNAVRNFKRCRAAQRHVFADGGNRVLDAVGNVLAGCRVIGGGNSLNGAVGGEGNLGDTADEVLERVVTGNEVGLGVEFDNNSLVTHGGDADQTFGSRTAGLLVGLCDALGAQPVDRRFHVAIGFSKSLLAVHHACAGFLAQFLHHCGCDFGHCLPLIGSIGQPAEFAVPKFWVMSVPGRTPFETGEDFRKGVCVFPSAAASPYIEMMGAAEV</sequence>
<accession>A0A1S7PHZ8</accession>
<reference evidence="2" key="1">
    <citation type="submission" date="2016-01" db="EMBL/GenBank/DDBJ databases">
        <authorList>
            <person name="Regsiter A."/>
            <person name="william w."/>
        </authorList>
    </citation>
    <scope>NUCLEOTIDE SEQUENCE [LARGE SCALE GENOMIC DNA]</scope>
    <source>
        <strain evidence="2">CFBP 6623</strain>
    </source>
</reference>
<protein>
    <submittedName>
        <fullName evidence="1">Uncharacterized protein</fullName>
    </submittedName>
</protein>
<name>A0A1S7PHZ8_9HYPH</name>
<organism evidence="1 2">
    <name type="scientific">Agrobacterium tomkonis CFBP 6623</name>
    <dbReference type="NCBI Taxonomy" id="1183432"/>
    <lineage>
        <taxon>Bacteria</taxon>
        <taxon>Pseudomonadati</taxon>
        <taxon>Pseudomonadota</taxon>
        <taxon>Alphaproteobacteria</taxon>
        <taxon>Hyphomicrobiales</taxon>
        <taxon>Rhizobiaceae</taxon>
        <taxon>Rhizobium/Agrobacterium group</taxon>
        <taxon>Agrobacterium</taxon>
        <taxon>Agrobacterium tumefaciens complex</taxon>
    </lineage>
</organism>
<keyword evidence="2" id="KW-1185">Reference proteome</keyword>
<evidence type="ECO:0000313" key="2">
    <source>
        <dbReference type="Proteomes" id="UP000191988"/>
    </source>
</evidence>
<dbReference type="Proteomes" id="UP000191988">
    <property type="component" value="Unassembled WGS sequence"/>
</dbReference>
<dbReference type="AlphaFoldDB" id="A0A1S7PHZ8"/>
<gene>
    <name evidence="1" type="ORF">AGR3A_Cc260096</name>
</gene>
<dbReference type="EMBL" id="FBWK01000019">
    <property type="protein sequence ID" value="CUX21746.1"/>
    <property type="molecule type" value="Genomic_DNA"/>
</dbReference>
<proteinExistence type="predicted"/>
<evidence type="ECO:0000313" key="1">
    <source>
        <dbReference type="EMBL" id="CUX21746.1"/>
    </source>
</evidence>